<dbReference type="Proteomes" id="UP000649739">
    <property type="component" value="Unassembled WGS sequence"/>
</dbReference>
<sequence>MEECPYPFNDFTGLDLGVGYRAALAAPGLTRVRLPLGEPAWLVTRWDEARQVLADRRFSRAAAADRDAPRALPRAIGGIVTMDPPALSRIRRLAGQAFTARRVGALRPHVRQLARELIDAMLAKGPPADLVADFAVPMPTALICTLLGVPHADRDRFRGWNDALLATGPDAGPATAAAFGALRGYIGDLIDRRRAEPADDLITALIAARDEAGALSEPELVLLCIAILVAGYEASSAQIPNFWYLLHRHPEHRAALRAAPARLPAAIEELLRYTPLATGAMFAHYAAEDVRIGGTVVRAGEPVLVSIGAANRDPGRFPHPDRIDPDRDATGHLGFGYGLHHCLGAALGRLELHEALAALLERMPGLRPAGPVQWRTETFFRGPRAMPVTW</sequence>
<dbReference type="InterPro" id="IPR017972">
    <property type="entry name" value="Cyt_P450_CS"/>
</dbReference>
<dbReference type="GO" id="GO:0020037">
    <property type="term" value="F:heme binding"/>
    <property type="evidence" value="ECO:0007669"/>
    <property type="project" value="InterPro"/>
</dbReference>
<evidence type="ECO:0000256" key="2">
    <source>
        <dbReference type="ARBA" id="ARBA00022617"/>
    </source>
</evidence>
<gene>
    <name evidence="8" type="ORF">GCM10010123_01230</name>
</gene>
<name>A0A8J3B6L3_9ACTN</name>
<dbReference type="PANTHER" id="PTHR46696">
    <property type="entry name" value="P450, PUTATIVE (EUROFUNG)-RELATED"/>
    <property type="match status" value="1"/>
</dbReference>
<keyword evidence="2 7" id="KW-0349">Heme</keyword>
<dbReference type="InterPro" id="IPR002397">
    <property type="entry name" value="Cyt_P450_B"/>
</dbReference>
<evidence type="ECO:0000256" key="4">
    <source>
        <dbReference type="ARBA" id="ARBA00023002"/>
    </source>
</evidence>
<reference evidence="8" key="1">
    <citation type="journal article" date="2014" name="Int. J. Syst. Evol. Microbiol.">
        <title>Complete genome sequence of Corynebacterium casei LMG S-19264T (=DSM 44701T), isolated from a smear-ripened cheese.</title>
        <authorList>
            <consortium name="US DOE Joint Genome Institute (JGI-PGF)"/>
            <person name="Walter F."/>
            <person name="Albersmeier A."/>
            <person name="Kalinowski J."/>
            <person name="Ruckert C."/>
        </authorList>
    </citation>
    <scope>NUCLEOTIDE SEQUENCE</scope>
    <source>
        <strain evidence="8">JCM 3090</strain>
    </source>
</reference>
<evidence type="ECO:0000256" key="7">
    <source>
        <dbReference type="RuleBase" id="RU000461"/>
    </source>
</evidence>
<comment type="caution">
    <text evidence="8">The sequence shown here is derived from an EMBL/GenBank/DDBJ whole genome shotgun (WGS) entry which is preliminary data.</text>
</comment>
<organism evidence="8 9">
    <name type="scientific">Pilimelia anulata</name>
    <dbReference type="NCBI Taxonomy" id="53371"/>
    <lineage>
        <taxon>Bacteria</taxon>
        <taxon>Bacillati</taxon>
        <taxon>Actinomycetota</taxon>
        <taxon>Actinomycetes</taxon>
        <taxon>Micromonosporales</taxon>
        <taxon>Micromonosporaceae</taxon>
        <taxon>Pilimelia</taxon>
    </lineage>
</organism>
<evidence type="ECO:0000256" key="3">
    <source>
        <dbReference type="ARBA" id="ARBA00022723"/>
    </source>
</evidence>
<evidence type="ECO:0000256" key="6">
    <source>
        <dbReference type="ARBA" id="ARBA00023033"/>
    </source>
</evidence>
<dbReference type="CDD" id="cd11031">
    <property type="entry name" value="Cyp158A-like"/>
    <property type="match status" value="1"/>
</dbReference>
<dbReference type="PRINTS" id="PR00359">
    <property type="entry name" value="BP450"/>
</dbReference>
<dbReference type="GO" id="GO:0017000">
    <property type="term" value="P:antibiotic biosynthetic process"/>
    <property type="evidence" value="ECO:0007669"/>
    <property type="project" value="UniProtKB-ARBA"/>
</dbReference>
<dbReference type="FunFam" id="1.10.630.10:FF:000018">
    <property type="entry name" value="Cytochrome P450 monooxygenase"/>
    <property type="match status" value="1"/>
</dbReference>
<evidence type="ECO:0000256" key="5">
    <source>
        <dbReference type="ARBA" id="ARBA00023004"/>
    </source>
</evidence>
<dbReference type="EMBL" id="BMQB01000001">
    <property type="protein sequence ID" value="GGJ75011.1"/>
    <property type="molecule type" value="Genomic_DNA"/>
</dbReference>
<dbReference type="PRINTS" id="PR00385">
    <property type="entry name" value="P450"/>
</dbReference>
<dbReference type="SUPFAM" id="SSF48264">
    <property type="entry name" value="Cytochrome P450"/>
    <property type="match status" value="1"/>
</dbReference>
<dbReference type="AlphaFoldDB" id="A0A8J3B6L3"/>
<evidence type="ECO:0000256" key="1">
    <source>
        <dbReference type="ARBA" id="ARBA00010617"/>
    </source>
</evidence>
<keyword evidence="5 7" id="KW-0408">Iron</keyword>
<dbReference type="InterPro" id="IPR001128">
    <property type="entry name" value="Cyt_P450"/>
</dbReference>
<dbReference type="GO" id="GO:0004497">
    <property type="term" value="F:monooxygenase activity"/>
    <property type="evidence" value="ECO:0007669"/>
    <property type="project" value="UniProtKB-KW"/>
</dbReference>
<proteinExistence type="inferred from homology"/>
<reference evidence="8" key="2">
    <citation type="submission" date="2020-09" db="EMBL/GenBank/DDBJ databases">
        <authorList>
            <person name="Sun Q."/>
            <person name="Ohkuma M."/>
        </authorList>
    </citation>
    <scope>NUCLEOTIDE SEQUENCE</scope>
    <source>
        <strain evidence="8">JCM 3090</strain>
    </source>
</reference>
<protein>
    <submittedName>
        <fullName evidence="8">Cytochrome P450</fullName>
    </submittedName>
</protein>
<accession>A0A8J3B6L3</accession>
<keyword evidence="9" id="KW-1185">Reference proteome</keyword>
<dbReference type="GO" id="GO:0016705">
    <property type="term" value="F:oxidoreductase activity, acting on paired donors, with incorporation or reduction of molecular oxygen"/>
    <property type="evidence" value="ECO:0007669"/>
    <property type="project" value="InterPro"/>
</dbReference>
<keyword evidence="6 7" id="KW-0503">Monooxygenase</keyword>
<evidence type="ECO:0000313" key="8">
    <source>
        <dbReference type="EMBL" id="GGJ75011.1"/>
    </source>
</evidence>
<dbReference type="PANTHER" id="PTHR46696:SF1">
    <property type="entry name" value="CYTOCHROME P450 YJIB-RELATED"/>
    <property type="match status" value="1"/>
</dbReference>
<keyword evidence="4 7" id="KW-0560">Oxidoreductase</keyword>
<evidence type="ECO:0000313" key="9">
    <source>
        <dbReference type="Proteomes" id="UP000649739"/>
    </source>
</evidence>
<dbReference type="InterPro" id="IPR036396">
    <property type="entry name" value="Cyt_P450_sf"/>
</dbReference>
<dbReference type="GO" id="GO:0005506">
    <property type="term" value="F:iron ion binding"/>
    <property type="evidence" value="ECO:0007669"/>
    <property type="project" value="InterPro"/>
</dbReference>
<comment type="similarity">
    <text evidence="1 7">Belongs to the cytochrome P450 family.</text>
</comment>
<dbReference type="Gene3D" id="1.10.630.10">
    <property type="entry name" value="Cytochrome P450"/>
    <property type="match status" value="1"/>
</dbReference>
<dbReference type="PROSITE" id="PS00086">
    <property type="entry name" value="CYTOCHROME_P450"/>
    <property type="match status" value="1"/>
</dbReference>
<dbReference type="Pfam" id="PF00067">
    <property type="entry name" value="p450"/>
    <property type="match status" value="1"/>
</dbReference>
<keyword evidence="3 7" id="KW-0479">Metal-binding</keyword>